<keyword evidence="7" id="KW-1185">Reference proteome</keyword>
<protein>
    <submittedName>
        <fullName evidence="6">Aldehyde dehydrogenase family protein</fullName>
    </submittedName>
</protein>
<evidence type="ECO:0000256" key="2">
    <source>
        <dbReference type="PROSITE-ProRule" id="PRU10007"/>
    </source>
</evidence>
<dbReference type="EMBL" id="CP109134">
    <property type="protein sequence ID" value="WSD10484.1"/>
    <property type="molecule type" value="Genomic_DNA"/>
</dbReference>
<dbReference type="PANTHER" id="PTHR11699">
    <property type="entry name" value="ALDEHYDE DEHYDROGENASE-RELATED"/>
    <property type="match status" value="1"/>
</dbReference>
<name>A0ABZ1GW72_9ACTN</name>
<dbReference type="InterPro" id="IPR029510">
    <property type="entry name" value="Ald_DH_CS_GLU"/>
</dbReference>
<evidence type="ECO:0000313" key="7">
    <source>
        <dbReference type="Proteomes" id="UP001335325"/>
    </source>
</evidence>
<dbReference type="Pfam" id="PF00171">
    <property type="entry name" value="Aldedh"/>
    <property type="match status" value="1"/>
</dbReference>
<dbReference type="RefSeq" id="WP_326756187.1">
    <property type="nucleotide sequence ID" value="NZ_CP109134.1"/>
</dbReference>
<dbReference type="PROSITE" id="PS00070">
    <property type="entry name" value="ALDEHYDE_DEHYDR_CYS"/>
    <property type="match status" value="1"/>
</dbReference>
<organism evidence="6 7">
    <name type="scientific">Streptomyces hirsutus</name>
    <dbReference type="NCBI Taxonomy" id="35620"/>
    <lineage>
        <taxon>Bacteria</taxon>
        <taxon>Bacillati</taxon>
        <taxon>Actinomycetota</taxon>
        <taxon>Actinomycetes</taxon>
        <taxon>Kitasatosporales</taxon>
        <taxon>Streptomycetaceae</taxon>
        <taxon>Streptomyces</taxon>
    </lineage>
</organism>
<dbReference type="InterPro" id="IPR016160">
    <property type="entry name" value="Ald_DH_CS_CYS"/>
</dbReference>
<dbReference type="InterPro" id="IPR016162">
    <property type="entry name" value="Ald_DH_N"/>
</dbReference>
<dbReference type="InterPro" id="IPR016161">
    <property type="entry name" value="Ald_DH/histidinol_DH"/>
</dbReference>
<keyword evidence="1 3" id="KW-0560">Oxidoreductase</keyword>
<comment type="similarity">
    <text evidence="3">Belongs to the aldehyde dehydrogenase family.</text>
</comment>
<reference evidence="6 7" key="1">
    <citation type="submission" date="2022-10" db="EMBL/GenBank/DDBJ databases">
        <title>The complete genomes of actinobacterial strains from the NBC collection.</title>
        <authorList>
            <person name="Joergensen T.S."/>
            <person name="Alvarez Arevalo M."/>
            <person name="Sterndorff E.B."/>
            <person name="Faurdal D."/>
            <person name="Vuksanovic O."/>
            <person name="Mourched A.-S."/>
            <person name="Charusanti P."/>
            <person name="Shaw S."/>
            <person name="Blin K."/>
            <person name="Weber T."/>
        </authorList>
    </citation>
    <scope>NUCLEOTIDE SEQUENCE [LARGE SCALE GENOMIC DNA]</scope>
    <source>
        <strain evidence="6 7">NBC 01753</strain>
    </source>
</reference>
<proteinExistence type="inferred from homology"/>
<sequence>MTDTDTDTSTSRKAPPTPTFTSRDPATGRPLADHPVHGPEDVASAVERGRAAGARWAALPAARRRGHLLSWKRLLAAELDAVAASVAAETGKPLQDAELEVLLTLEHVSWAARNAGRVLRRRRVRTGLPASNQAAFVVHRPLGVVGVIGPWNYPVYTPMGSIGYALAAGNAVVFKPSEYTPGTGVLLARLFDAAVPDFAGLFTVVTGAAETGTALAASGVDKIAFTGSPGTARKVMEVCARSLTPFLAECGGKDAVLVTADADLDAAADAVVWGALGNAGQTCAGVERVYAVRAVHAQLCDRVVERARLLRPGTGPDAAYGPMTMPGQSDVVRRHVDAALAAGAGAPLGDPDASASPEPSDSAEPPGGPFVAPVVLVDVPEDCPAMTEETFGPTVAINAVADVDEAVRRANASRYALGAAVFCGSRREGAAIASRLRAGAVSVNSVLGFAAVPALPFGGSGDSGFGRIHGAEGLRGFTAPQSVTVRRFAPPVDLTSFATPSAAKARAVALTRWLHTRR</sequence>
<evidence type="ECO:0000256" key="4">
    <source>
        <dbReference type="SAM" id="MobiDB-lite"/>
    </source>
</evidence>
<feature type="domain" description="Aldehyde dehydrogenase" evidence="5">
    <location>
        <begin position="19"/>
        <end position="483"/>
    </location>
</feature>
<evidence type="ECO:0000256" key="1">
    <source>
        <dbReference type="ARBA" id="ARBA00023002"/>
    </source>
</evidence>
<feature type="region of interest" description="Disordered" evidence="4">
    <location>
        <begin position="346"/>
        <end position="370"/>
    </location>
</feature>
<dbReference type="CDD" id="cd07099">
    <property type="entry name" value="ALDH_DDALDH"/>
    <property type="match status" value="1"/>
</dbReference>
<dbReference type="PROSITE" id="PS00687">
    <property type="entry name" value="ALDEHYDE_DEHYDR_GLU"/>
    <property type="match status" value="1"/>
</dbReference>
<evidence type="ECO:0000256" key="3">
    <source>
        <dbReference type="RuleBase" id="RU003345"/>
    </source>
</evidence>
<feature type="active site" evidence="2">
    <location>
        <position position="249"/>
    </location>
</feature>
<dbReference type="Gene3D" id="3.40.605.10">
    <property type="entry name" value="Aldehyde Dehydrogenase, Chain A, domain 1"/>
    <property type="match status" value="1"/>
</dbReference>
<dbReference type="GeneID" id="91547970"/>
<feature type="region of interest" description="Disordered" evidence="4">
    <location>
        <begin position="1"/>
        <end position="39"/>
    </location>
</feature>
<accession>A0ABZ1GW72</accession>
<dbReference type="SUPFAM" id="SSF53720">
    <property type="entry name" value="ALDH-like"/>
    <property type="match status" value="1"/>
</dbReference>
<dbReference type="Gene3D" id="3.40.309.10">
    <property type="entry name" value="Aldehyde Dehydrogenase, Chain A, domain 2"/>
    <property type="match status" value="1"/>
</dbReference>
<gene>
    <name evidence="6" type="ORF">OIE73_35375</name>
</gene>
<feature type="compositionally biased region" description="Low complexity" evidence="4">
    <location>
        <begin position="346"/>
        <end position="365"/>
    </location>
</feature>
<evidence type="ECO:0000313" key="6">
    <source>
        <dbReference type="EMBL" id="WSD10484.1"/>
    </source>
</evidence>
<evidence type="ECO:0000259" key="5">
    <source>
        <dbReference type="Pfam" id="PF00171"/>
    </source>
</evidence>
<dbReference type="Proteomes" id="UP001335325">
    <property type="component" value="Chromosome"/>
</dbReference>
<dbReference type="InterPro" id="IPR015590">
    <property type="entry name" value="Aldehyde_DH_dom"/>
</dbReference>
<dbReference type="InterPro" id="IPR016163">
    <property type="entry name" value="Ald_DH_C"/>
</dbReference>